<protein>
    <submittedName>
        <fullName evidence="2">DUF3027 domain-containing protein</fullName>
    </submittedName>
</protein>
<dbReference type="InterPro" id="IPR021391">
    <property type="entry name" value="DUF3027"/>
</dbReference>
<dbReference type="Proteomes" id="UP001589693">
    <property type="component" value="Unassembled WGS sequence"/>
</dbReference>
<feature type="compositionally biased region" description="Low complexity" evidence="1">
    <location>
        <begin position="298"/>
        <end position="325"/>
    </location>
</feature>
<dbReference type="EMBL" id="JBHLZU010000030">
    <property type="protein sequence ID" value="MFB9908873.1"/>
    <property type="molecule type" value="Genomic_DNA"/>
</dbReference>
<dbReference type="RefSeq" id="WP_377861011.1">
    <property type="nucleotide sequence ID" value="NZ_JBHLZU010000030.1"/>
</dbReference>
<evidence type="ECO:0000313" key="3">
    <source>
        <dbReference type="Proteomes" id="UP001589693"/>
    </source>
</evidence>
<feature type="region of interest" description="Disordered" evidence="1">
    <location>
        <begin position="260"/>
        <end position="325"/>
    </location>
</feature>
<proteinExistence type="predicted"/>
<evidence type="ECO:0000256" key="1">
    <source>
        <dbReference type="SAM" id="MobiDB-lite"/>
    </source>
</evidence>
<accession>A0ABV6A6S1</accession>
<organism evidence="2 3">
    <name type="scientific">Allokutzneria oryzae</name>
    <dbReference type="NCBI Taxonomy" id="1378989"/>
    <lineage>
        <taxon>Bacteria</taxon>
        <taxon>Bacillati</taxon>
        <taxon>Actinomycetota</taxon>
        <taxon>Actinomycetes</taxon>
        <taxon>Pseudonocardiales</taxon>
        <taxon>Pseudonocardiaceae</taxon>
        <taxon>Allokutzneria</taxon>
    </lineage>
</organism>
<keyword evidence="3" id="KW-1185">Reference proteome</keyword>
<gene>
    <name evidence="2" type="ORF">ACFFQA_33465</name>
</gene>
<comment type="caution">
    <text evidence="2">The sequence shown here is derived from an EMBL/GenBank/DDBJ whole genome shotgun (WGS) entry which is preliminary data.</text>
</comment>
<sequence>MTPTSSPASQHSADTDDAAATQPAAVLVEALELARSAAIEEAGGDIGQHVGVEAEDDVTATHLFEAAHPGYGGWRWAVTVAVAGPGEPVTVSEVVLLPGPSSLVAPEWVPWSQRVRAGDLGPGDLLPTDPEDPRLAPGYLLSDDPGEQEVAYEIGLGRPRVLSREGRLDAAERWHHSDFGPRSDMAKAAPGNCGNCGFFLQIAGSLRAAFGVCANELAPADGRVVHVEYGCGAHSEAEVDTSSIVPISEVVYDDAVLEIDHTPRGGSQPSTEAPADAPAEVTAEASETPGAAADADTEPVAEAAAGTPETPAAEDAAETSPAAGS</sequence>
<dbReference type="Pfam" id="PF11228">
    <property type="entry name" value="DUF3027"/>
    <property type="match status" value="1"/>
</dbReference>
<name>A0ABV6A6S1_9PSEU</name>
<evidence type="ECO:0000313" key="2">
    <source>
        <dbReference type="EMBL" id="MFB9908873.1"/>
    </source>
</evidence>
<reference evidence="2 3" key="1">
    <citation type="submission" date="2024-09" db="EMBL/GenBank/DDBJ databases">
        <authorList>
            <person name="Sun Q."/>
            <person name="Mori K."/>
        </authorList>
    </citation>
    <scope>NUCLEOTIDE SEQUENCE [LARGE SCALE GENOMIC DNA]</scope>
    <source>
        <strain evidence="2 3">TBRC 7907</strain>
    </source>
</reference>